<evidence type="ECO:0000313" key="3">
    <source>
        <dbReference type="Proteomes" id="UP000184221"/>
    </source>
</evidence>
<keyword evidence="1" id="KW-0378">Hydrolase</keyword>
<dbReference type="PANTHER" id="PTHR20935">
    <property type="entry name" value="PHOSPHOGLYCERATE MUTASE-RELATED"/>
    <property type="match status" value="1"/>
</dbReference>
<dbReference type="EMBL" id="FQXC01000004">
    <property type="protein sequence ID" value="SHH75820.1"/>
    <property type="molecule type" value="Genomic_DNA"/>
</dbReference>
<dbReference type="RefSeq" id="WP_072778599.1">
    <property type="nucleotide sequence ID" value="NZ_FQXC01000004.1"/>
</dbReference>
<dbReference type="SMART" id="SM00855">
    <property type="entry name" value="PGAM"/>
    <property type="match status" value="1"/>
</dbReference>
<evidence type="ECO:0000313" key="2">
    <source>
        <dbReference type="EMBL" id="SHH75820.1"/>
    </source>
</evidence>
<dbReference type="Pfam" id="PF00300">
    <property type="entry name" value="His_Phos_1"/>
    <property type="match status" value="1"/>
</dbReference>
<dbReference type="SUPFAM" id="SSF53254">
    <property type="entry name" value="Phosphoglycerate mutase-like"/>
    <property type="match status" value="1"/>
</dbReference>
<dbReference type="InterPro" id="IPR029033">
    <property type="entry name" value="His_PPase_superfam"/>
</dbReference>
<evidence type="ECO:0000256" key="1">
    <source>
        <dbReference type="ARBA" id="ARBA00022801"/>
    </source>
</evidence>
<dbReference type="OrthoDB" id="280692at2"/>
<sequence length="219" mass="24710">MSQIVLVRHGQANTGARDEADYDRLSDLGHKQSQWLGAHFRDKGDVFAHVWTGTLRRHVETAEGIGASTPAHVTRDPRLNELEYFTMSQLLAEQHDIHLPTTREGFVRHLPTLFQYWEDGKLEGAPEDFDHFESRVRDVMEEVTALNGRSLLVTSGGLIGMAMRLTLRLDMAAFCNICLSIQNTSLSSWLPLEGHLALTQFNALPHLDTPDRLFAQTHI</sequence>
<gene>
    <name evidence="2" type="ORF">SAMN05443551_2925</name>
</gene>
<dbReference type="Gene3D" id="3.40.50.1240">
    <property type="entry name" value="Phosphoglycerate mutase-like"/>
    <property type="match status" value="1"/>
</dbReference>
<reference evidence="2 3" key="1">
    <citation type="submission" date="2016-11" db="EMBL/GenBank/DDBJ databases">
        <authorList>
            <person name="Jaros S."/>
            <person name="Januszkiewicz K."/>
            <person name="Wedrychowicz H."/>
        </authorList>
    </citation>
    <scope>NUCLEOTIDE SEQUENCE [LARGE SCALE GENOMIC DNA]</scope>
    <source>
        <strain evidence="2 3">DSM 29431</strain>
    </source>
</reference>
<organism evidence="2 3">
    <name type="scientific">Marivita hallyeonensis</name>
    <dbReference type="NCBI Taxonomy" id="996342"/>
    <lineage>
        <taxon>Bacteria</taxon>
        <taxon>Pseudomonadati</taxon>
        <taxon>Pseudomonadota</taxon>
        <taxon>Alphaproteobacteria</taxon>
        <taxon>Rhodobacterales</taxon>
        <taxon>Roseobacteraceae</taxon>
        <taxon>Marivita</taxon>
    </lineage>
</organism>
<dbReference type="GO" id="GO:0016787">
    <property type="term" value="F:hydrolase activity"/>
    <property type="evidence" value="ECO:0007669"/>
    <property type="project" value="UniProtKB-KW"/>
</dbReference>
<proteinExistence type="predicted"/>
<dbReference type="CDD" id="cd07067">
    <property type="entry name" value="HP_PGM_like"/>
    <property type="match status" value="1"/>
</dbReference>
<dbReference type="PANTHER" id="PTHR20935:SF0">
    <property type="entry name" value="SERINE_THREONINE-PROTEIN PHOSPHATASE PGAM5, MITOCHONDRIAL"/>
    <property type="match status" value="1"/>
</dbReference>
<dbReference type="Proteomes" id="UP000184221">
    <property type="component" value="Unassembled WGS sequence"/>
</dbReference>
<dbReference type="InterPro" id="IPR013078">
    <property type="entry name" value="His_Pase_superF_clade-1"/>
</dbReference>
<dbReference type="AlphaFoldDB" id="A0A1M5VKU5"/>
<keyword evidence="3" id="KW-1185">Reference proteome</keyword>
<accession>A0A1M5VKU5</accession>
<dbReference type="InterPro" id="IPR051021">
    <property type="entry name" value="Mito_Ser/Thr_phosphatase"/>
</dbReference>
<dbReference type="STRING" id="996342.SAMN05443551_2925"/>
<protein>
    <submittedName>
        <fullName evidence="2">Broad specificity phosphatase PhoE</fullName>
    </submittedName>
</protein>
<name>A0A1M5VKU5_9RHOB</name>